<evidence type="ECO:0000313" key="5">
    <source>
        <dbReference type="Proteomes" id="UP001500051"/>
    </source>
</evidence>
<dbReference type="Pfam" id="PF03109">
    <property type="entry name" value="ABC1"/>
    <property type="match status" value="1"/>
</dbReference>
<evidence type="ECO:0000256" key="2">
    <source>
        <dbReference type="SAM" id="Phobius"/>
    </source>
</evidence>
<dbReference type="GO" id="GO:0016301">
    <property type="term" value="F:kinase activity"/>
    <property type="evidence" value="ECO:0007669"/>
    <property type="project" value="UniProtKB-KW"/>
</dbReference>
<reference evidence="5" key="1">
    <citation type="journal article" date="2019" name="Int. J. Syst. Evol. Microbiol.">
        <title>The Global Catalogue of Microorganisms (GCM) 10K type strain sequencing project: providing services to taxonomists for standard genome sequencing and annotation.</title>
        <authorList>
            <consortium name="The Broad Institute Genomics Platform"/>
            <consortium name="The Broad Institute Genome Sequencing Center for Infectious Disease"/>
            <person name="Wu L."/>
            <person name="Ma J."/>
        </authorList>
    </citation>
    <scope>NUCLEOTIDE SEQUENCE [LARGE SCALE GENOMIC DNA]</scope>
    <source>
        <strain evidence="5">JCM 16548</strain>
    </source>
</reference>
<organism evidence="4 5">
    <name type="scientific">Microlunatus aurantiacus</name>
    <dbReference type="NCBI Taxonomy" id="446786"/>
    <lineage>
        <taxon>Bacteria</taxon>
        <taxon>Bacillati</taxon>
        <taxon>Actinomycetota</taxon>
        <taxon>Actinomycetes</taxon>
        <taxon>Propionibacteriales</taxon>
        <taxon>Propionibacteriaceae</taxon>
        <taxon>Microlunatus</taxon>
    </lineage>
</organism>
<dbReference type="InterPro" id="IPR050154">
    <property type="entry name" value="UbiB_kinase"/>
</dbReference>
<dbReference type="PANTHER" id="PTHR10566">
    <property type="entry name" value="CHAPERONE-ACTIVITY OF BC1 COMPLEX CABC1 -RELATED"/>
    <property type="match status" value="1"/>
</dbReference>
<dbReference type="InterPro" id="IPR000719">
    <property type="entry name" value="Prot_kinase_dom"/>
</dbReference>
<gene>
    <name evidence="4" type="ORF">GCM10022204_36410</name>
</gene>
<keyword evidence="2" id="KW-0472">Membrane</keyword>
<dbReference type="EMBL" id="BAAAYX010000019">
    <property type="protein sequence ID" value="GAA3714034.1"/>
    <property type="molecule type" value="Genomic_DNA"/>
</dbReference>
<sequence>MTASHSDRYRQIADTLLRHGLGVLVGAAGLDRWLPFHHGLLGHVRRDRPYSNPEHLRLALEQLGPTFVKLGQVLSTRPDLLPEPYRVELARLQDSAPSVPGSVVQELIEKELGLSPAEAFAFFDPEALASASIGQAHAARMLDGTDVVVKVRRPGAREQIEVDLEILQNLAVYAGRHWKAAAAYDVEGVADEFARSLRAELDYLREGHNADRFAENFAADPSVHIPGVVWATTTSRVLTLERIRGIKVDDLNGLDGAGIDRRALAVRATRAIAKMIFEDRLFHADPHPGNLLIEHGGTIGLIDFGMVGEVDESLRNGLADLLLALTRGSAQKAAGALADLSVGHAAVDRAALSADLVPVVDLYRNRPLAEVPLGKLISELFAVVGRHHLQLPHELVVIFRMVVMAEGMGVLLDPQFRLAEVLAPYAQKAVVDRFSVGAMAQSFAQSGVDAAAFLSELPDLFHRLQAAIDTGPELHLRAQELEPLVERLESVGRHLVAATLAAALIRGVGDVVTADPQRMRPWRAPLLSAGLVSVGALGGYLAATMRRRPRNAGPS</sequence>
<dbReference type="PANTHER" id="PTHR10566:SF113">
    <property type="entry name" value="PROTEIN ACTIVITY OF BC1 COMPLEX KINASE 7, CHLOROPLASTIC"/>
    <property type="match status" value="1"/>
</dbReference>
<keyword evidence="5" id="KW-1185">Reference proteome</keyword>
<dbReference type="SUPFAM" id="SSF56112">
    <property type="entry name" value="Protein kinase-like (PK-like)"/>
    <property type="match status" value="1"/>
</dbReference>
<evidence type="ECO:0000259" key="3">
    <source>
        <dbReference type="PROSITE" id="PS50011"/>
    </source>
</evidence>
<name>A0ABP7E447_9ACTN</name>
<keyword evidence="2" id="KW-1133">Transmembrane helix</keyword>
<dbReference type="RefSeq" id="WP_344813883.1">
    <property type="nucleotide sequence ID" value="NZ_BAAAYX010000019.1"/>
</dbReference>
<dbReference type="Proteomes" id="UP001500051">
    <property type="component" value="Unassembled WGS sequence"/>
</dbReference>
<dbReference type="CDD" id="cd05121">
    <property type="entry name" value="ABC1_ADCK3-like"/>
    <property type="match status" value="1"/>
</dbReference>
<comment type="caution">
    <text evidence="4">The sequence shown here is derived from an EMBL/GenBank/DDBJ whole genome shotgun (WGS) entry which is preliminary data.</text>
</comment>
<dbReference type="InterPro" id="IPR004147">
    <property type="entry name" value="ABC1_dom"/>
</dbReference>
<dbReference type="PROSITE" id="PS50011">
    <property type="entry name" value="PROTEIN_KINASE_DOM"/>
    <property type="match status" value="1"/>
</dbReference>
<protein>
    <submittedName>
        <fullName evidence="4">AarF/ABC1/UbiB kinase family protein</fullName>
    </submittedName>
</protein>
<feature type="domain" description="Protein kinase" evidence="3">
    <location>
        <begin position="122"/>
        <end position="454"/>
    </location>
</feature>
<feature type="transmembrane region" description="Helical" evidence="2">
    <location>
        <begin position="522"/>
        <end position="543"/>
    </location>
</feature>
<proteinExistence type="inferred from homology"/>
<keyword evidence="4" id="KW-0418">Kinase</keyword>
<comment type="similarity">
    <text evidence="1">Belongs to the protein kinase superfamily. ADCK protein kinase family.</text>
</comment>
<accession>A0ABP7E447</accession>
<evidence type="ECO:0000256" key="1">
    <source>
        <dbReference type="ARBA" id="ARBA00009670"/>
    </source>
</evidence>
<keyword evidence="4" id="KW-0808">Transferase</keyword>
<evidence type="ECO:0000313" key="4">
    <source>
        <dbReference type="EMBL" id="GAA3714034.1"/>
    </source>
</evidence>
<dbReference type="InterPro" id="IPR011009">
    <property type="entry name" value="Kinase-like_dom_sf"/>
</dbReference>
<keyword evidence="2" id="KW-0812">Transmembrane</keyword>